<keyword evidence="3" id="KW-0067">ATP-binding</keyword>
<keyword evidence="2" id="KW-0547">Nucleotide-binding</keyword>
<comment type="similarity">
    <text evidence="1">Belongs to the Mg-chelatase subunits D/I family. ComM subfamily.</text>
</comment>
<dbReference type="InterPro" id="IPR014721">
    <property type="entry name" value="Ribsml_uS5_D2-typ_fold_subgr"/>
</dbReference>
<dbReference type="Gene3D" id="3.30.230.10">
    <property type="match status" value="1"/>
</dbReference>
<dbReference type="PANTHER" id="PTHR32039">
    <property type="entry name" value="MAGNESIUM-CHELATASE SUBUNIT CHLI"/>
    <property type="match status" value="1"/>
</dbReference>
<evidence type="ECO:0000313" key="6">
    <source>
        <dbReference type="Proteomes" id="UP000256334"/>
    </source>
</evidence>
<dbReference type="AlphaFoldDB" id="A0A3D9DSH0"/>
<dbReference type="NCBIfam" id="NF007365">
    <property type="entry name" value="PRK09862.1"/>
    <property type="match status" value="1"/>
</dbReference>
<dbReference type="Pfam" id="PF13541">
    <property type="entry name" value="ChlI"/>
    <property type="match status" value="1"/>
</dbReference>
<dbReference type="InterPro" id="IPR045006">
    <property type="entry name" value="CHLI-like"/>
</dbReference>
<dbReference type="InterPro" id="IPR027417">
    <property type="entry name" value="P-loop_NTPase"/>
</dbReference>
<dbReference type="GO" id="GO:0003677">
    <property type="term" value="F:DNA binding"/>
    <property type="evidence" value="ECO:0007669"/>
    <property type="project" value="InterPro"/>
</dbReference>
<comment type="caution">
    <text evidence="5">The sequence shown here is derived from an EMBL/GenBank/DDBJ whole genome shotgun (WGS) entry which is preliminary data.</text>
</comment>
<evidence type="ECO:0000256" key="2">
    <source>
        <dbReference type="ARBA" id="ARBA00022741"/>
    </source>
</evidence>
<organism evidence="5 6">
    <name type="scientific">Kushneria indalinina DSM 14324</name>
    <dbReference type="NCBI Taxonomy" id="1122140"/>
    <lineage>
        <taxon>Bacteria</taxon>
        <taxon>Pseudomonadati</taxon>
        <taxon>Pseudomonadota</taxon>
        <taxon>Gammaproteobacteria</taxon>
        <taxon>Oceanospirillales</taxon>
        <taxon>Halomonadaceae</taxon>
        <taxon>Kushneria</taxon>
    </lineage>
</organism>
<gene>
    <name evidence="5" type="ORF">C8D72_3045</name>
</gene>
<dbReference type="Gene3D" id="3.40.50.300">
    <property type="entry name" value="P-loop containing nucleotide triphosphate hydrolases"/>
    <property type="match status" value="1"/>
</dbReference>
<keyword evidence="6" id="KW-1185">Reference proteome</keyword>
<dbReference type="SUPFAM" id="SSF52540">
    <property type="entry name" value="P-loop containing nucleoside triphosphate hydrolases"/>
    <property type="match status" value="1"/>
</dbReference>
<dbReference type="Pfam" id="PF13335">
    <property type="entry name" value="Mg_chelatase_C"/>
    <property type="match status" value="1"/>
</dbReference>
<dbReference type="PRINTS" id="PR01657">
    <property type="entry name" value="MCMFAMILY"/>
</dbReference>
<dbReference type="InterPro" id="IPR004482">
    <property type="entry name" value="Mg_chelat-rel"/>
</dbReference>
<dbReference type="Proteomes" id="UP000256334">
    <property type="component" value="Unassembled WGS sequence"/>
</dbReference>
<accession>A0A3D9DSH0</accession>
<reference evidence="5 6" key="1">
    <citation type="submission" date="2018-07" db="EMBL/GenBank/DDBJ databases">
        <title>Genomic Encyclopedia of Type Strains, Phase IV (KMG-IV): sequencing the most valuable type-strain genomes for metagenomic binning, comparative biology and taxonomic classification.</title>
        <authorList>
            <person name="Goeker M."/>
        </authorList>
    </citation>
    <scope>NUCLEOTIDE SEQUENCE [LARGE SCALE GENOMIC DNA]</scope>
    <source>
        <strain evidence="5 6">DSM 14324</strain>
    </source>
</reference>
<dbReference type="PANTHER" id="PTHR32039:SF7">
    <property type="entry name" value="COMPETENCE PROTEIN COMM"/>
    <property type="match status" value="1"/>
</dbReference>
<dbReference type="InterPro" id="IPR001208">
    <property type="entry name" value="MCM_dom"/>
</dbReference>
<evidence type="ECO:0000313" key="5">
    <source>
        <dbReference type="EMBL" id="REC93697.1"/>
    </source>
</evidence>
<dbReference type="CDD" id="cd00009">
    <property type="entry name" value="AAA"/>
    <property type="match status" value="1"/>
</dbReference>
<dbReference type="Pfam" id="PF01078">
    <property type="entry name" value="Mg_chelatase"/>
    <property type="match status" value="1"/>
</dbReference>
<dbReference type="SMART" id="SM00382">
    <property type="entry name" value="AAA"/>
    <property type="match status" value="1"/>
</dbReference>
<proteinExistence type="inferred from homology"/>
<dbReference type="GO" id="GO:0005524">
    <property type="term" value="F:ATP binding"/>
    <property type="evidence" value="ECO:0007669"/>
    <property type="project" value="UniProtKB-KW"/>
</dbReference>
<dbReference type="SUPFAM" id="SSF54211">
    <property type="entry name" value="Ribosomal protein S5 domain 2-like"/>
    <property type="match status" value="1"/>
</dbReference>
<dbReference type="EMBL" id="QRDJ01000009">
    <property type="protein sequence ID" value="REC93697.1"/>
    <property type="molecule type" value="Genomic_DNA"/>
</dbReference>
<evidence type="ECO:0000256" key="3">
    <source>
        <dbReference type="ARBA" id="ARBA00022840"/>
    </source>
</evidence>
<dbReference type="InterPro" id="IPR020568">
    <property type="entry name" value="Ribosomal_Su5_D2-typ_SF"/>
</dbReference>
<name>A0A3D9DSH0_9GAMM</name>
<dbReference type="InterPro" id="IPR025158">
    <property type="entry name" value="Mg_chelat-rel_C"/>
</dbReference>
<sequence>MHAARGGVLIPCPEPCMLAIIPTRASVGLSAPEVVVEVHLSNGLPGLAIVGLPEAAVKESRERVRSALINAGFEFPAKRITLNLAPADLPKEGGRFDLPIALGILVASGQIPQEAVGKLECVGELALDGQLRAVTGVLPAALAVAEAGRQLLLPAANADEAALAGDLEVLPVSNILEVVAHLTGERRITPHQLEAPPAATLAAADLCDVRGQHQARRALEVAAAGGHNLLFAGPPGTGKTMLASRLAGILPPLTESECLEVAAIRSVCGLDILERWGQRPFRAPHHGASPAALVGGGSRPRPGEISLAHQGVLFLDELPEFDRKVLEAMREPLESGRVHIARASHQREYPARFQLVAAMNPCPCGHLGDPRQQCSCTPNQIQRYQARLSGPLLDRIDLQIEVPALPAEQLTANTQGENSATVRERVMAARRIQYARGGLNAHLSTSELETACALGDDERAWLSGVLARLNLSARAYHRVLKVARTIADLNGEEKVEKGALMEAIGYRQLDRMMGRGV</sequence>
<dbReference type="NCBIfam" id="TIGR00368">
    <property type="entry name" value="YifB family Mg chelatase-like AAA ATPase"/>
    <property type="match status" value="1"/>
</dbReference>
<dbReference type="InterPro" id="IPR003593">
    <property type="entry name" value="AAA+_ATPase"/>
</dbReference>
<evidence type="ECO:0000259" key="4">
    <source>
        <dbReference type="SMART" id="SM00382"/>
    </source>
</evidence>
<evidence type="ECO:0000256" key="1">
    <source>
        <dbReference type="ARBA" id="ARBA00006354"/>
    </source>
</evidence>
<dbReference type="InterPro" id="IPR000523">
    <property type="entry name" value="Mg_chelatse_chII-like_cat_dom"/>
</dbReference>
<feature type="domain" description="AAA+ ATPase" evidence="4">
    <location>
        <begin position="225"/>
        <end position="406"/>
    </location>
</feature>
<protein>
    <submittedName>
        <fullName evidence="5">Magnesium chelatase family protein</fullName>
    </submittedName>
</protein>